<feature type="region of interest" description="Disordered" evidence="5">
    <location>
        <begin position="289"/>
        <end position="435"/>
    </location>
</feature>
<comment type="caution">
    <text evidence="7">The sequence shown here is derived from an EMBL/GenBank/DDBJ whole genome shotgun (WGS) entry which is preliminary data.</text>
</comment>
<accession>A0A8X8B8I3</accession>
<dbReference type="AlphaFoldDB" id="A0A8X8B8I3"/>
<evidence type="ECO:0000256" key="2">
    <source>
        <dbReference type="ARBA" id="ARBA00022771"/>
    </source>
</evidence>
<sequence length="630" mass="71003">MVAKSIQNQSPVRRRTRSTADKAKKSPPAKQQQYQVSESEDGSTAQVSYPEQLSVHFTVIPDEERLLLLDEVKDSQVTSLVQMLLIGETFKLEEFPGGDRSFRLKLEIQDDGPLPKDEKCGPIPVHQRNFRPHKPVPVDIEEISSSGDSEAADPPCSGRCTQEDLKRWLLVRFEKMENQFDEIRRIICRSVSMPEGTIHNTRKRKASDDLYRQTSSPDSIDIQTQGPNRKGKKWLSEVLLRKNICICTDLETETTYPWEPEETTQVVNRCHARNTYTSALEDDQAKANEYDNARMPPPGKNNADQETSESNGGEGAQQQENESVAARTQPPVGRGAAQAGQRPEDESVNDRTPTTVENPAAQLTSAPNCGFDGQQQEDESGNGGTAPPVEKIAARDEDAPEHFSEQVRTEKKLTQSAGHDSGQTSNLEVPKSGEKLENVHSPIVDVSGHDSPIVEEINSEFPAMEEEERYDSCRDDMSTNTQIQENRGNQVSETEVESNVVANGERERELEFRGRGSYKRKGKGKANESNVLCHCRVPTKNAKAWTDKNPGRRFYGCERWKTPLDCGFFQWIDEGEPFGWKKQALIEARNEIWQKDKTIMELKKIILKLQSDWAKNAEFEEDIINGFLKL</sequence>
<dbReference type="InterPro" id="IPR010666">
    <property type="entry name" value="Znf_GRF"/>
</dbReference>
<feature type="compositionally biased region" description="Polar residues" evidence="5">
    <location>
        <begin position="414"/>
        <end position="427"/>
    </location>
</feature>
<evidence type="ECO:0000256" key="5">
    <source>
        <dbReference type="SAM" id="MobiDB-lite"/>
    </source>
</evidence>
<organism evidence="7 8">
    <name type="scientific">Brassica carinata</name>
    <name type="common">Ethiopian mustard</name>
    <name type="synonym">Abyssinian cabbage</name>
    <dbReference type="NCBI Taxonomy" id="52824"/>
    <lineage>
        <taxon>Eukaryota</taxon>
        <taxon>Viridiplantae</taxon>
        <taxon>Streptophyta</taxon>
        <taxon>Embryophyta</taxon>
        <taxon>Tracheophyta</taxon>
        <taxon>Spermatophyta</taxon>
        <taxon>Magnoliopsida</taxon>
        <taxon>eudicotyledons</taxon>
        <taxon>Gunneridae</taxon>
        <taxon>Pentapetalae</taxon>
        <taxon>rosids</taxon>
        <taxon>malvids</taxon>
        <taxon>Brassicales</taxon>
        <taxon>Brassicaceae</taxon>
        <taxon>Brassiceae</taxon>
        <taxon>Brassica</taxon>
    </lineage>
</organism>
<feature type="compositionally biased region" description="Polar residues" evidence="5">
    <location>
        <begin position="212"/>
        <end position="227"/>
    </location>
</feature>
<dbReference type="Pfam" id="PF06839">
    <property type="entry name" value="Zn_ribbon_GRF"/>
    <property type="match status" value="1"/>
</dbReference>
<dbReference type="GO" id="GO:0008270">
    <property type="term" value="F:zinc ion binding"/>
    <property type="evidence" value="ECO:0007669"/>
    <property type="project" value="UniProtKB-KW"/>
</dbReference>
<keyword evidence="2 4" id="KW-0863">Zinc-finger</keyword>
<dbReference type="Proteomes" id="UP000886595">
    <property type="component" value="Unassembled WGS sequence"/>
</dbReference>
<feature type="domain" description="GRF-type" evidence="6">
    <location>
        <begin position="533"/>
        <end position="575"/>
    </location>
</feature>
<dbReference type="EMBL" id="JAAMPC010000002">
    <property type="protein sequence ID" value="KAG2328734.1"/>
    <property type="molecule type" value="Genomic_DNA"/>
</dbReference>
<evidence type="ECO:0000256" key="3">
    <source>
        <dbReference type="ARBA" id="ARBA00022833"/>
    </source>
</evidence>
<feature type="region of interest" description="Disordered" evidence="5">
    <location>
        <begin position="113"/>
        <end position="132"/>
    </location>
</feature>
<evidence type="ECO:0000313" key="8">
    <source>
        <dbReference type="Proteomes" id="UP000886595"/>
    </source>
</evidence>
<feature type="region of interest" description="Disordered" evidence="5">
    <location>
        <begin position="1"/>
        <end position="47"/>
    </location>
</feature>
<keyword evidence="8" id="KW-1185">Reference proteome</keyword>
<keyword evidence="1" id="KW-0479">Metal-binding</keyword>
<feature type="region of interest" description="Disordered" evidence="5">
    <location>
        <begin position="198"/>
        <end position="231"/>
    </location>
</feature>
<feature type="compositionally biased region" description="Polar residues" evidence="5">
    <location>
        <begin position="350"/>
        <end position="367"/>
    </location>
</feature>
<proteinExistence type="predicted"/>
<name>A0A8X8B8I3_BRACI</name>
<evidence type="ECO:0000256" key="1">
    <source>
        <dbReference type="ARBA" id="ARBA00022723"/>
    </source>
</evidence>
<gene>
    <name evidence="7" type="ORF">Bca52824_011462</name>
</gene>
<keyword evidence="3" id="KW-0862">Zinc</keyword>
<feature type="region of interest" description="Disordered" evidence="5">
    <location>
        <begin position="484"/>
        <end position="503"/>
    </location>
</feature>
<protein>
    <recommendedName>
        <fullName evidence="6">GRF-type domain-containing protein</fullName>
    </recommendedName>
</protein>
<feature type="compositionally biased region" description="Low complexity" evidence="5">
    <location>
        <begin position="26"/>
        <end position="35"/>
    </location>
</feature>
<evidence type="ECO:0000256" key="4">
    <source>
        <dbReference type="PROSITE-ProRule" id="PRU01343"/>
    </source>
</evidence>
<evidence type="ECO:0000259" key="6">
    <source>
        <dbReference type="PROSITE" id="PS51999"/>
    </source>
</evidence>
<dbReference type="PANTHER" id="PTHR33248">
    <property type="entry name" value="ZINC ION-BINDING PROTEIN"/>
    <property type="match status" value="1"/>
</dbReference>
<feature type="compositionally biased region" description="Basic and acidic residues" evidence="5">
    <location>
        <begin position="392"/>
        <end position="413"/>
    </location>
</feature>
<dbReference type="PROSITE" id="PS51999">
    <property type="entry name" value="ZF_GRF"/>
    <property type="match status" value="1"/>
</dbReference>
<feature type="compositionally biased region" description="Polar residues" evidence="5">
    <location>
        <begin position="484"/>
        <end position="493"/>
    </location>
</feature>
<evidence type="ECO:0000313" key="7">
    <source>
        <dbReference type="EMBL" id="KAG2328734.1"/>
    </source>
</evidence>
<dbReference type="OrthoDB" id="1110941at2759"/>
<feature type="compositionally biased region" description="Polar residues" evidence="5">
    <location>
        <begin position="1"/>
        <end position="11"/>
    </location>
</feature>
<reference evidence="7 8" key="1">
    <citation type="submission" date="2020-02" db="EMBL/GenBank/DDBJ databases">
        <authorList>
            <person name="Ma Q."/>
            <person name="Huang Y."/>
            <person name="Song X."/>
            <person name="Pei D."/>
        </authorList>
    </citation>
    <scope>NUCLEOTIDE SEQUENCE [LARGE SCALE GENOMIC DNA]</scope>
    <source>
        <strain evidence="7">Sxm20200214</strain>
        <tissue evidence="7">Leaf</tissue>
    </source>
</reference>
<feature type="compositionally biased region" description="Polar residues" evidence="5">
    <location>
        <begin position="302"/>
        <end position="322"/>
    </location>
</feature>